<dbReference type="CDD" id="cd00130">
    <property type="entry name" value="PAS"/>
    <property type="match status" value="1"/>
</dbReference>
<comment type="caution">
    <text evidence="11">The sequence shown here is derived from an EMBL/GenBank/DDBJ whole genome shotgun (WGS) entry which is preliminary data.</text>
</comment>
<evidence type="ECO:0000256" key="3">
    <source>
        <dbReference type="ARBA" id="ARBA00022553"/>
    </source>
</evidence>
<evidence type="ECO:0000256" key="1">
    <source>
        <dbReference type="ARBA" id="ARBA00000085"/>
    </source>
</evidence>
<dbReference type="Proteomes" id="UP001250932">
    <property type="component" value="Unassembled WGS sequence"/>
</dbReference>
<name>A0ABU3K9K2_9BACT</name>
<dbReference type="CDD" id="cd16922">
    <property type="entry name" value="HATPase_EvgS-ArcB-TorS-like"/>
    <property type="match status" value="1"/>
</dbReference>
<feature type="domain" description="PAC" evidence="10">
    <location>
        <begin position="308"/>
        <end position="360"/>
    </location>
</feature>
<keyword evidence="7" id="KW-1133">Transmembrane helix</keyword>
<dbReference type="Pfam" id="PF00512">
    <property type="entry name" value="HisKA"/>
    <property type="match status" value="1"/>
</dbReference>
<dbReference type="InterPro" id="IPR003661">
    <property type="entry name" value="HisK_dim/P_dom"/>
</dbReference>
<dbReference type="NCBIfam" id="TIGR00229">
    <property type="entry name" value="sensory_box"/>
    <property type="match status" value="1"/>
</dbReference>
<keyword evidence="12" id="KW-1185">Reference proteome</keyword>
<keyword evidence="11" id="KW-0067">ATP-binding</keyword>
<evidence type="ECO:0000313" key="11">
    <source>
        <dbReference type="EMBL" id="MDT7042973.1"/>
    </source>
</evidence>
<reference evidence="11 12" key="1">
    <citation type="journal article" date="2023" name="ISME J.">
        <title>Cultivation and genomic characterization of novel and ubiquitous marine nitrite-oxidizing bacteria from the Nitrospirales.</title>
        <authorList>
            <person name="Mueller A.J."/>
            <person name="Daebeler A."/>
            <person name="Herbold C.W."/>
            <person name="Kirkegaard R.H."/>
            <person name="Daims H."/>
        </authorList>
    </citation>
    <scope>NUCLEOTIDE SEQUENCE [LARGE SCALE GENOMIC DNA]</scope>
    <source>
        <strain evidence="11 12">EB</strain>
    </source>
</reference>
<dbReference type="Gene3D" id="3.30.565.10">
    <property type="entry name" value="Histidine kinase-like ATPase, C-terminal domain"/>
    <property type="match status" value="1"/>
</dbReference>
<dbReference type="Gene3D" id="1.10.287.130">
    <property type="match status" value="1"/>
</dbReference>
<comment type="catalytic activity">
    <reaction evidence="1">
        <text>ATP + protein L-histidine = ADP + protein N-phospho-L-histidine.</text>
        <dbReference type="EC" id="2.7.13.3"/>
    </reaction>
</comment>
<dbReference type="Pfam" id="PF02518">
    <property type="entry name" value="HATPase_c"/>
    <property type="match status" value="1"/>
</dbReference>
<dbReference type="Gene3D" id="3.30.450.20">
    <property type="entry name" value="PAS domain"/>
    <property type="match status" value="1"/>
</dbReference>
<organism evidence="11 12">
    <name type="scientific">Candidatus Nitronereus thalassa</name>
    <dbReference type="NCBI Taxonomy" id="3020898"/>
    <lineage>
        <taxon>Bacteria</taxon>
        <taxon>Pseudomonadati</taxon>
        <taxon>Nitrospirota</taxon>
        <taxon>Nitrospiria</taxon>
        <taxon>Nitrospirales</taxon>
        <taxon>Nitrospiraceae</taxon>
        <taxon>Candidatus Nitronereus</taxon>
    </lineage>
</organism>
<evidence type="ECO:0000259" key="8">
    <source>
        <dbReference type="PROSITE" id="PS50109"/>
    </source>
</evidence>
<evidence type="ECO:0000256" key="7">
    <source>
        <dbReference type="SAM" id="Phobius"/>
    </source>
</evidence>
<dbReference type="PROSITE" id="PS50113">
    <property type="entry name" value="PAC"/>
    <property type="match status" value="1"/>
</dbReference>
<evidence type="ECO:0000256" key="6">
    <source>
        <dbReference type="SAM" id="Coils"/>
    </source>
</evidence>
<proteinExistence type="predicted"/>
<keyword evidence="5" id="KW-0418">Kinase</keyword>
<dbReference type="InterPro" id="IPR003594">
    <property type="entry name" value="HATPase_dom"/>
</dbReference>
<dbReference type="SUPFAM" id="SSF47384">
    <property type="entry name" value="Homodimeric domain of signal transducing histidine kinase"/>
    <property type="match status" value="1"/>
</dbReference>
<evidence type="ECO:0000256" key="2">
    <source>
        <dbReference type="ARBA" id="ARBA00012438"/>
    </source>
</evidence>
<dbReference type="InterPro" id="IPR001610">
    <property type="entry name" value="PAC"/>
</dbReference>
<dbReference type="SUPFAM" id="SSF55874">
    <property type="entry name" value="ATPase domain of HSP90 chaperone/DNA topoisomerase II/histidine kinase"/>
    <property type="match status" value="1"/>
</dbReference>
<dbReference type="InterPro" id="IPR036890">
    <property type="entry name" value="HATPase_C_sf"/>
</dbReference>
<feature type="transmembrane region" description="Helical" evidence="7">
    <location>
        <begin position="20"/>
        <end position="42"/>
    </location>
</feature>
<dbReference type="SMART" id="SM00086">
    <property type="entry name" value="PAC"/>
    <property type="match status" value="1"/>
</dbReference>
<evidence type="ECO:0000259" key="10">
    <source>
        <dbReference type="PROSITE" id="PS50113"/>
    </source>
</evidence>
<dbReference type="InterPro" id="IPR004358">
    <property type="entry name" value="Sig_transdc_His_kin-like_C"/>
</dbReference>
<dbReference type="PRINTS" id="PR00344">
    <property type="entry name" value="BCTRLSENSOR"/>
</dbReference>
<evidence type="ECO:0000256" key="4">
    <source>
        <dbReference type="ARBA" id="ARBA00022679"/>
    </source>
</evidence>
<dbReference type="EC" id="2.7.13.3" evidence="2"/>
<dbReference type="GO" id="GO:0005524">
    <property type="term" value="F:ATP binding"/>
    <property type="evidence" value="ECO:0007669"/>
    <property type="project" value="UniProtKB-KW"/>
</dbReference>
<evidence type="ECO:0000259" key="9">
    <source>
        <dbReference type="PROSITE" id="PS50112"/>
    </source>
</evidence>
<keyword evidence="11" id="KW-0547">Nucleotide-binding</keyword>
<keyword evidence="6" id="KW-0175">Coiled coil</keyword>
<dbReference type="InterPro" id="IPR035965">
    <property type="entry name" value="PAS-like_dom_sf"/>
</dbReference>
<protein>
    <recommendedName>
        <fullName evidence="2">histidine kinase</fullName>
        <ecNumber evidence="2">2.7.13.3</ecNumber>
    </recommendedName>
</protein>
<dbReference type="PANTHER" id="PTHR43047">
    <property type="entry name" value="TWO-COMPONENT HISTIDINE PROTEIN KINASE"/>
    <property type="match status" value="1"/>
</dbReference>
<keyword evidence="7" id="KW-0472">Membrane</keyword>
<feature type="domain" description="PAS" evidence="9">
    <location>
        <begin position="233"/>
        <end position="305"/>
    </location>
</feature>
<evidence type="ECO:0000256" key="5">
    <source>
        <dbReference type="ARBA" id="ARBA00022777"/>
    </source>
</evidence>
<dbReference type="SMART" id="SM00388">
    <property type="entry name" value="HisKA"/>
    <property type="match status" value="1"/>
</dbReference>
<dbReference type="SMART" id="SM00387">
    <property type="entry name" value="HATPase_c"/>
    <property type="match status" value="1"/>
</dbReference>
<dbReference type="InterPro" id="IPR013655">
    <property type="entry name" value="PAS_fold_3"/>
</dbReference>
<feature type="domain" description="Histidine kinase" evidence="8">
    <location>
        <begin position="378"/>
        <end position="600"/>
    </location>
</feature>
<dbReference type="PROSITE" id="PS50109">
    <property type="entry name" value="HIS_KIN"/>
    <property type="match status" value="1"/>
</dbReference>
<keyword evidence="7" id="KW-0812">Transmembrane</keyword>
<feature type="coiled-coil region" evidence="6">
    <location>
        <begin position="216"/>
        <end position="243"/>
    </location>
</feature>
<keyword evidence="3" id="KW-0597">Phosphoprotein</keyword>
<dbReference type="CDD" id="cd00082">
    <property type="entry name" value="HisKA"/>
    <property type="match status" value="1"/>
</dbReference>
<dbReference type="EMBL" id="JAQOUE010000001">
    <property type="protein sequence ID" value="MDT7042973.1"/>
    <property type="molecule type" value="Genomic_DNA"/>
</dbReference>
<dbReference type="InterPro" id="IPR000014">
    <property type="entry name" value="PAS"/>
</dbReference>
<dbReference type="SUPFAM" id="SSF55785">
    <property type="entry name" value="PYP-like sensor domain (PAS domain)"/>
    <property type="match status" value="1"/>
</dbReference>
<dbReference type="InterPro" id="IPR036097">
    <property type="entry name" value="HisK_dim/P_sf"/>
</dbReference>
<evidence type="ECO:0000313" key="12">
    <source>
        <dbReference type="Proteomes" id="UP001250932"/>
    </source>
</evidence>
<feature type="transmembrane region" description="Helical" evidence="7">
    <location>
        <begin position="187"/>
        <end position="205"/>
    </location>
</feature>
<dbReference type="Pfam" id="PF08447">
    <property type="entry name" value="PAS_3"/>
    <property type="match status" value="1"/>
</dbReference>
<accession>A0ABU3K9K2</accession>
<dbReference type="InterPro" id="IPR005467">
    <property type="entry name" value="His_kinase_dom"/>
</dbReference>
<gene>
    <name evidence="11" type="ORF">PPG34_11465</name>
</gene>
<dbReference type="RefSeq" id="WP_313833448.1">
    <property type="nucleotide sequence ID" value="NZ_JAQOUE010000001.1"/>
</dbReference>
<dbReference type="SMART" id="SM00091">
    <property type="entry name" value="PAS"/>
    <property type="match status" value="1"/>
</dbReference>
<dbReference type="PANTHER" id="PTHR43047:SF72">
    <property type="entry name" value="OSMOSENSING HISTIDINE PROTEIN KINASE SLN1"/>
    <property type="match status" value="1"/>
</dbReference>
<dbReference type="InterPro" id="IPR000700">
    <property type="entry name" value="PAS-assoc_C"/>
</dbReference>
<dbReference type="PROSITE" id="PS50112">
    <property type="entry name" value="PAS"/>
    <property type="match status" value="1"/>
</dbReference>
<keyword evidence="4" id="KW-0808">Transferase</keyword>
<sequence length="618" mass="69640">MPQSTHLSSTTKQPSLVAQLVGLPTLFILTLSGILVYTFLVINKQKNDAIIIDLAGQERTLIQKDLSEVLLISQGSTPEQAATRKKLRETVDALIKGGQIVLNQGTGETFFIPGAPTQEIKRRLQAQKSLLDTYIAEADAFLEIPKEDPIWPAKFQELLGLHTVFLNGADETVKLLRDYSRSKMADTLKWEAAIALVVGTFTIFMTRKLLIANRHVHVEMAERRRAEQELRQSEERYDIAVKGSNDGIWDWDIITNGMYYSPRFKELLGYQDDEMDNVFSSFQSKLHPDDHQRVMDAIHAHLHQRVPFDIDYRLQTKSGEFRWFHARGQAIWSNDQQPTRMAGSLRDITLRKNEQDELRQAKLDAEVANQAKSQFLANMSHELRTPLNAVIGYSEMLQEEATDHGHSQYIPDLQKIRGSGKHLLTVINDILDLSKIEAGKMDVHPETFHLANLIHDVETTIQPLVEKNANVLNVQCEANLGDMYSDSTKIRQGLYNLLSNACKFTSQGTINLTVTRERSDLQDWVSFRVTDSGIGMTEQELETIFDPFSQGDLSPTRKYGGTGLGLAITRKISQILRGDVQVTSEKDKGSTFVMTIPTPWSPDLSLPDIALADPSVRT</sequence>